<dbReference type="InterPro" id="IPR018770">
    <property type="entry name" value="ChloroindolylP_hydrolase"/>
</dbReference>
<dbReference type="Proteomes" id="UP001652445">
    <property type="component" value="Unassembled WGS sequence"/>
</dbReference>
<keyword evidence="1" id="KW-0812">Transmembrane</keyword>
<sequence>MISRLMALPQFTMFLSLALCSGAFVFFMFVLDLSLVLSLVLGVILYVGLHLILTAADPAAKETKLLLRAAKVKLELLRSASYHISNPRIQNDVNEIVGASMQIMLLIQKKSADLPASKQLLTFYLDNTLEMVNRYVSLSSKSYLNASSNEVLRKIEEVLEGVKVNFIAQYNKLLINDLSDLAIKMDAVSQMLEWEDAK</sequence>
<feature type="transmembrane region" description="Helical" evidence="1">
    <location>
        <begin position="36"/>
        <end position="56"/>
    </location>
</feature>
<evidence type="ECO:0000313" key="3">
    <source>
        <dbReference type="Proteomes" id="UP001652445"/>
    </source>
</evidence>
<evidence type="ECO:0000256" key="1">
    <source>
        <dbReference type="SAM" id="Phobius"/>
    </source>
</evidence>
<organism evidence="2 3">
    <name type="scientific">Paenibacillus baimaensis</name>
    <dbReference type="NCBI Taxonomy" id="2982185"/>
    <lineage>
        <taxon>Bacteria</taxon>
        <taxon>Bacillati</taxon>
        <taxon>Bacillota</taxon>
        <taxon>Bacilli</taxon>
        <taxon>Bacillales</taxon>
        <taxon>Paenibacillaceae</taxon>
        <taxon>Paenibacillus</taxon>
    </lineage>
</organism>
<dbReference type="RefSeq" id="WP_262688234.1">
    <property type="nucleotide sequence ID" value="NZ_JAOQIO010000121.1"/>
</dbReference>
<keyword evidence="1" id="KW-0472">Membrane</keyword>
<keyword evidence="1" id="KW-1133">Transmembrane helix</keyword>
<feature type="transmembrane region" description="Helical" evidence="1">
    <location>
        <begin position="12"/>
        <end position="30"/>
    </location>
</feature>
<protein>
    <submittedName>
        <fullName evidence="2">5-bromo-4-chloroindolyl phosphate hydrolysis family protein</fullName>
    </submittedName>
</protein>
<dbReference type="EMBL" id="JAOQIO010000121">
    <property type="protein sequence ID" value="MCU6797449.1"/>
    <property type="molecule type" value="Genomic_DNA"/>
</dbReference>
<reference evidence="2 3" key="1">
    <citation type="submission" date="2022-09" db="EMBL/GenBank/DDBJ databases">
        <authorList>
            <person name="Han X.L."/>
            <person name="Wang Q."/>
            <person name="Lu T."/>
        </authorList>
    </citation>
    <scope>NUCLEOTIDE SEQUENCE [LARGE SCALE GENOMIC DNA]</scope>
    <source>
        <strain evidence="2 3">WQ 127069</strain>
    </source>
</reference>
<comment type="caution">
    <text evidence="2">The sequence shown here is derived from an EMBL/GenBank/DDBJ whole genome shotgun (WGS) entry which is preliminary data.</text>
</comment>
<keyword evidence="3" id="KW-1185">Reference proteome</keyword>
<accession>A0ABT2US17</accession>
<dbReference type="Pfam" id="PF10112">
    <property type="entry name" value="Halogen_Hydrol"/>
    <property type="match status" value="1"/>
</dbReference>
<proteinExistence type="predicted"/>
<evidence type="ECO:0000313" key="2">
    <source>
        <dbReference type="EMBL" id="MCU6797449.1"/>
    </source>
</evidence>
<gene>
    <name evidence="2" type="ORF">OB236_35525</name>
</gene>
<name>A0ABT2US17_9BACL</name>